<name>A0ABS8ZAD0_9PSEU</name>
<sequence>MDLLENGRMVDAVFSAGVIAYVGEPGRLREKSPEHYVVAEVGEPAFDLLPRIKGLLQAMHAAEPPLWNHASLVEMGLLVEGWLRANHPELTPEAVAALRNRFTYDYK</sequence>
<proteinExistence type="predicted"/>
<gene>
    <name evidence="1" type="ORF">LWC34_16755</name>
</gene>
<dbReference type="Proteomes" id="UP001521150">
    <property type="component" value="Unassembled WGS sequence"/>
</dbReference>
<reference evidence="1 2" key="1">
    <citation type="submission" date="2021-12" db="EMBL/GenBank/DDBJ databases">
        <title>Genome sequence of Kibdelosporangium philippinense ATCC 49844.</title>
        <authorList>
            <person name="Fedorov E.A."/>
            <person name="Omeragic M."/>
            <person name="Shalygina K.F."/>
            <person name="Maclea K.S."/>
        </authorList>
    </citation>
    <scope>NUCLEOTIDE SEQUENCE [LARGE SCALE GENOMIC DNA]</scope>
    <source>
        <strain evidence="1 2">ATCC 49844</strain>
    </source>
</reference>
<evidence type="ECO:0000313" key="1">
    <source>
        <dbReference type="EMBL" id="MCE7004472.1"/>
    </source>
</evidence>
<comment type="caution">
    <text evidence="1">The sequence shown here is derived from an EMBL/GenBank/DDBJ whole genome shotgun (WGS) entry which is preliminary data.</text>
</comment>
<dbReference type="EMBL" id="JAJVCN010000001">
    <property type="protein sequence ID" value="MCE7004472.1"/>
    <property type="molecule type" value="Genomic_DNA"/>
</dbReference>
<accession>A0ABS8ZAD0</accession>
<dbReference type="RefSeq" id="WP_233725986.1">
    <property type="nucleotide sequence ID" value="NZ_JAJVCN010000001.1"/>
</dbReference>
<organism evidence="1 2">
    <name type="scientific">Kibdelosporangium philippinense</name>
    <dbReference type="NCBI Taxonomy" id="211113"/>
    <lineage>
        <taxon>Bacteria</taxon>
        <taxon>Bacillati</taxon>
        <taxon>Actinomycetota</taxon>
        <taxon>Actinomycetes</taxon>
        <taxon>Pseudonocardiales</taxon>
        <taxon>Pseudonocardiaceae</taxon>
        <taxon>Kibdelosporangium</taxon>
    </lineage>
</organism>
<evidence type="ECO:0000313" key="2">
    <source>
        <dbReference type="Proteomes" id="UP001521150"/>
    </source>
</evidence>
<protein>
    <submittedName>
        <fullName evidence="1">Uncharacterized protein</fullName>
    </submittedName>
</protein>
<keyword evidence="2" id="KW-1185">Reference proteome</keyword>